<dbReference type="STRING" id="10141.ENSCPOP00000020722"/>
<feature type="domain" description="Ig-like" evidence="9">
    <location>
        <begin position="372"/>
        <end position="459"/>
    </location>
</feature>
<accession>H0WCK1</accession>
<feature type="domain" description="Ig-like" evidence="9">
    <location>
        <begin position="109"/>
        <end position="193"/>
    </location>
</feature>
<dbReference type="InterPro" id="IPR036179">
    <property type="entry name" value="Ig-like_dom_sf"/>
</dbReference>
<dbReference type="SMART" id="SM00408">
    <property type="entry name" value="IGc2"/>
    <property type="match status" value="5"/>
</dbReference>
<evidence type="ECO:0000256" key="2">
    <source>
        <dbReference type="ARBA" id="ARBA00022475"/>
    </source>
</evidence>
<feature type="domain" description="Ig-like" evidence="9">
    <location>
        <begin position="15"/>
        <end position="99"/>
    </location>
</feature>
<keyword evidence="4" id="KW-0472">Membrane</keyword>
<dbReference type="Pfam" id="PF13895">
    <property type="entry name" value="Ig_2"/>
    <property type="match status" value="6"/>
</dbReference>
<evidence type="ECO:0000256" key="1">
    <source>
        <dbReference type="ARBA" id="ARBA00004236"/>
    </source>
</evidence>
<feature type="domain" description="Ig-like" evidence="9">
    <location>
        <begin position="198"/>
        <end position="272"/>
    </location>
</feature>
<dbReference type="GO" id="GO:0006955">
    <property type="term" value="P:immune response"/>
    <property type="evidence" value="ECO:0007669"/>
    <property type="project" value="TreeGrafter"/>
</dbReference>
<comment type="subcellular location">
    <subcellularLocation>
        <location evidence="1">Cell membrane</location>
    </subcellularLocation>
</comment>
<dbReference type="EMBL" id="AAKN02042989">
    <property type="status" value="NOT_ANNOTATED_CDS"/>
    <property type="molecule type" value="Genomic_DNA"/>
</dbReference>
<organism evidence="10 11">
    <name type="scientific">Cavia porcellus</name>
    <name type="common">Guinea pig</name>
    <dbReference type="NCBI Taxonomy" id="10141"/>
    <lineage>
        <taxon>Eukaryota</taxon>
        <taxon>Metazoa</taxon>
        <taxon>Chordata</taxon>
        <taxon>Craniata</taxon>
        <taxon>Vertebrata</taxon>
        <taxon>Euteleostomi</taxon>
        <taxon>Mammalia</taxon>
        <taxon>Eutheria</taxon>
        <taxon>Euarchontoglires</taxon>
        <taxon>Glires</taxon>
        <taxon>Rodentia</taxon>
        <taxon>Hystricomorpha</taxon>
        <taxon>Caviidae</taxon>
        <taxon>Cavia</taxon>
    </lineage>
</organism>
<reference evidence="10" key="2">
    <citation type="submission" date="2025-08" db="UniProtKB">
        <authorList>
            <consortium name="Ensembl"/>
        </authorList>
    </citation>
    <scope>IDENTIFICATION</scope>
    <source>
        <strain evidence="10">2N</strain>
    </source>
</reference>
<dbReference type="InterPro" id="IPR050488">
    <property type="entry name" value="Ig_Fc_receptor"/>
</dbReference>
<evidence type="ECO:0000256" key="5">
    <source>
        <dbReference type="ARBA" id="ARBA00023157"/>
    </source>
</evidence>
<dbReference type="VEuPathDB" id="HostDB:ENSCPOG00000020010"/>
<dbReference type="AlphaFoldDB" id="H0WCK1"/>
<dbReference type="PROSITE" id="PS50835">
    <property type="entry name" value="IG_LIKE"/>
    <property type="match status" value="5"/>
</dbReference>
<keyword evidence="5" id="KW-1015">Disulfide bond</keyword>
<dbReference type="GeneTree" id="ENSGT01050000244808"/>
<keyword evidence="2" id="KW-1003">Cell membrane</keyword>
<name>H0WCK1_CAVPO</name>
<feature type="signal peptide" evidence="8">
    <location>
        <begin position="1"/>
        <end position="15"/>
    </location>
</feature>
<evidence type="ECO:0000256" key="4">
    <source>
        <dbReference type="ARBA" id="ARBA00023136"/>
    </source>
</evidence>
<dbReference type="InterPro" id="IPR003598">
    <property type="entry name" value="Ig_sub2"/>
</dbReference>
<proteinExistence type="predicted"/>
<dbReference type="GO" id="GO:0009897">
    <property type="term" value="C:external side of plasma membrane"/>
    <property type="evidence" value="ECO:0007669"/>
    <property type="project" value="TreeGrafter"/>
</dbReference>
<keyword evidence="7" id="KW-0393">Immunoglobulin domain</keyword>
<reference evidence="10" key="3">
    <citation type="submission" date="2025-09" db="UniProtKB">
        <authorList>
            <consortium name="Ensembl"/>
        </authorList>
    </citation>
    <scope>IDENTIFICATION</scope>
    <source>
        <strain evidence="10">2N</strain>
    </source>
</reference>
<dbReference type="SMART" id="SM00409">
    <property type="entry name" value="IG"/>
    <property type="match status" value="6"/>
</dbReference>
<evidence type="ECO:0000256" key="7">
    <source>
        <dbReference type="ARBA" id="ARBA00023319"/>
    </source>
</evidence>
<keyword evidence="11" id="KW-1185">Reference proteome</keyword>
<dbReference type="FunFam" id="2.60.40.10:FF:000357">
    <property type="entry name" value="Fc receptor like 1"/>
    <property type="match status" value="3"/>
</dbReference>
<dbReference type="PANTHER" id="PTHR11481:SF68">
    <property type="entry name" value="FC RECEPTOR-LIKE PROTEIN 5"/>
    <property type="match status" value="1"/>
</dbReference>
<evidence type="ECO:0000259" key="9">
    <source>
        <dbReference type="PROSITE" id="PS50835"/>
    </source>
</evidence>
<dbReference type="InParanoid" id="H0WCK1"/>
<dbReference type="InterPro" id="IPR013783">
    <property type="entry name" value="Ig-like_fold"/>
</dbReference>
<feature type="domain" description="Ig-like" evidence="9">
    <location>
        <begin position="282"/>
        <end position="364"/>
    </location>
</feature>
<dbReference type="InterPro" id="IPR007110">
    <property type="entry name" value="Ig-like_dom"/>
</dbReference>
<dbReference type="Bgee" id="ENSCPOG00000020010">
    <property type="expression patterns" value="Expressed in liver and 1 other cell type or tissue"/>
</dbReference>
<dbReference type="OMA" id="MSHIHIQ"/>
<dbReference type="Proteomes" id="UP000005447">
    <property type="component" value="Unassembled WGS sequence"/>
</dbReference>
<dbReference type="InterPro" id="IPR003599">
    <property type="entry name" value="Ig_sub"/>
</dbReference>
<dbReference type="GO" id="GO:0004888">
    <property type="term" value="F:transmembrane signaling receptor activity"/>
    <property type="evidence" value="ECO:0007669"/>
    <property type="project" value="TreeGrafter"/>
</dbReference>
<dbReference type="PANTHER" id="PTHR11481">
    <property type="entry name" value="IMMUNOGLOBULIN FC RECEPTOR"/>
    <property type="match status" value="1"/>
</dbReference>
<feature type="chain" id="PRO_5012361732" description="Ig-like domain-containing protein" evidence="8">
    <location>
        <begin position="16"/>
        <end position="572"/>
    </location>
</feature>
<reference evidence="11" key="1">
    <citation type="journal article" date="2011" name="Nature">
        <title>A high-resolution map of human evolutionary constraint using 29 mammals.</title>
        <authorList>
            <person name="Lindblad-Toh K."/>
            <person name="Garber M."/>
            <person name="Zuk O."/>
            <person name="Lin M.F."/>
            <person name="Parker B.J."/>
            <person name="Washietl S."/>
            <person name="Kheradpour P."/>
            <person name="Ernst J."/>
            <person name="Jordan G."/>
            <person name="Mauceli E."/>
            <person name="Ward L.D."/>
            <person name="Lowe C.B."/>
            <person name="Holloway A.K."/>
            <person name="Clamp M."/>
            <person name="Gnerre S."/>
            <person name="Alfoldi J."/>
            <person name="Beal K."/>
            <person name="Chang J."/>
            <person name="Clawson H."/>
            <person name="Cuff J."/>
            <person name="Di Palma F."/>
            <person name="Fitzgerald S."/>
            <person name="Flicek P."/>
            <person name="Guttman M."/>
            <person name="Hubisz M.J."/>
            <person name="Jaffe D.B."/>
            <person name="Jungreis I."/>
            <person name="Kent W.J."/>
            <person name="Kostka D."/>
            <person name="Lara M."/>
            <person name="Martins A.L."/>
            <person name="Massingham T."/>
            <person name="Moltke I."/>
            <person name="Raney B.J."/>
            <person name="Rasmussen M.D."/>
            <person name="Robinson J."/>
            <person name="Stark A."/>
            <person name="Vilella A.J."/>
            <person name="Wen J."/>
            <person name="Xie X."/>
            <person name="Zody M.C."/>
            <person name="Baldwin J."/>
            <person name="Bloom T."/>
            <person name="Chin C.W."/>
            <person name="Heiman D."/>
            <person name="Nicol R."/>
            <person name="Nusbaum C."/>
            <person name="Young S."/>
            <person name="Wilkinson J."/>
            <person name="Worley K.C."/>
            <person name="Kovar C.L."/>
            <person name="Muzny D.M."/>
            <person name="Gibbs R.A."/>
            <person name="Cree A."/>
            <person name="Dihn H.H."/>
            <person name="Fowler G."/>
            <person name="Jhangiani S."/>
            <person name="Joshi V."/>
            <person name="Lee S."/>
            <person name="Lewis L.R."/>
            <person name="Nazareth L.V."/>
            <person name="Okwuonu G."/>
            <person name="Santibanez J."/>
            <person name="Warren W.C."/>
            <person name="Mardis E.R."/>
            <person name="Weinstock G.M."/>
            <person name="Wilson R.K."/>
            <person name="Delehaunty K."/>
            <person name="Dooling D."/>
            <person name="Fronik C."/>
            <person name="Fulton L."/>
            <person name="Fulton B."/>
            <person name="Graves T."/>
            <person name="Minx P."/>
            <person name="Sodergren E."/>
            <person name="Birney E."/>
            <person name="Margulies E.H."/>
            <person name="Herrero J."/>
            <person name="Green E.D."/>
            <person name="Haussler D."/>
            <person name="Siepel A."/>
            <person name="Goldman N."/>
            <person name="Pollard K.S."/>
            <person name="Pedersen J.S."/>
            <person name="Lander E.S."/>
            <person name="Kellis M."/>
        </authorList>
    </citation>
    <scope>NUCLEOTIDE SEQUENCE [LARGE SCALE GENOMIC DNA]</scope>
    <source>
        <strain evidence="11">2N</strain>
    </source>
</reference>
<evidence type="ECO:0000256" key="6">
    <source>
        <dbReference type="ARBA" id="ARBA00023180"/>
    </source>
</evidence>
<sequence length="572" mass="63467">MLLWATLLVLASASGQFATLILQTPLSVFEGDSVNLRCLARAGTELENMEIYKNGELLALLGENNDFNIRRASLENSGNYHCMGVKKSNHEPVVSKRVKIQVQELFSRPVLTDSLSESTHGNQVTLSCKTQILPQKSNVILQFCFYRNNQSLESGCSNNPGLQISAIWPHYSGFYQCKAGDVTSGIWKESQISQIYEQRVAEVQKATEFVTEGQELLLICSVDRNPKNMNFYWYKKRGYLSSGAKYKIASVKNSDAGEYYCRAGSFTSKPVTIKVRVPISQPVLTARTRQTQIVEGQQIILNCEVDRSSPEILYQFLHEDTVLWETKTSSILASFSLTAKHSGNYYCIANSGFGPKRSKVLKLSVIVPVSQPILTFHPAEARTVEGSVLTLHCEDPRGSLPILYQFYREKLLLPRSSTRSDTGASYRFSLTEAHSGNYYCTADNGFGSKRSNTVSLSVTVPVSQPILTFYPAEAQTIEGSVLTLHCEAHRGSLPILYQFYLETSLLDRSTVHSGVGTSYRFSLTEAHSGNYYRTADNGFGSKRSNTMSLSVIGKTWVPILKKGGGGLGIKKK</sequence>
<evidence type="ECO:0000256" key="8">
    <source>
        <dbReference type="SAM" id="SignalP"/>
    </source>
</evidence>
<evidence type="ECO:0000256" key="3">
    <source>
        <dbReference type="ARBA" id="ARBA00022729"/>
    </source>
</evidence>
<dbReference type="Gene3D" id="2.60.40.10">
    <property type="entry name" value="Immunoglobulins"/>
    <property type="match status" value="6"/>
</dbReference>
<keyword evidence="6" id="KW-0325">Glycoprotein</keyword>
<protein>
    <recommendedName>
        <fullName evidence="9">Ig-like domain-containing protein</fullName>
    </recommendedName>
</protein>
<dbReference type="GO" id="GO:0007166">
    <property type="term" value="P:cell surface receptor signaling pathway"/>
    <property type="evidence" value="ECO:0007669"/>
    <property type="project" value="TreeGrafter"/>
</dbReference>
<dbReference type="HOGENOM" id="CLU_325948_0_0_1"/>
<dbReference type="SUPFAM" id="SSF48726">
    <property type="entry name" value="Immunoglobulin"/>
    <property type="match status" value="5"/>
</dbReference>
<dbReference type="Ensembl" id="ENSCPOT00000025248.2">
    <property type="protein sequence ID" value="ENSCPOP00000020722.2"/>
    <property type="gene ID" value="ENSCPOG00000020010.2"/>
</dbReference>
<keyword evidence="3 8" id="KW-0732">Signal</keyword>
<evidence type="ECO:0000313" key="10">
    <source>
        <dbReference type="Ensembl" id="ENSCPOP00000020722.2"/>
    </source>
</evidence>
<evidence type="ECO:0000313" key="11">
    <source>
        <dbReference type="Proteomes" id="UP000005447"/>
    </source>
</evidence>